<dbReference type="RefSeq" id="XP_012653397.1">
    <property type="nucleotide sequence ID" value="XM_012797943.1"/>
</dbReference>
<gene>
    <name evidence="1" type="ORF">TTHERM_000478102</name>
</gene>
<dbReference type="InParanoid" id="W7XJD8"/>
<dbReference type="EMBL" id="GG662667">
    <property type="protein sequence ID" value="EWS74064.1"/>
    <property type="molecule type" value="Genomic_DNA"/>
</dbReference>
<reference evidence="2" key="1">
    <citation type="journal article" date="2006" name="PLoS Biol.">
        <title>Macronuclear genome sequence of the ciliate Tetrahymena thermophila, a model eukaryote.</title>
        <authorList>
            <person name="Eisen J.A."/>
            <person name="Coyne R.S."/>
            <person name="Wu M."/>
            <person name="Wu D."/>
            <person name="Thiagarajan M."/>
            <person name="Wortman J.R."/>
            <person name="Badger J.H."/>
            <person name="Ren Q."/>
            <person name="Amedeo P."/>
            <person name="Jones K.M."/>
            <person name="Tallon L.J."/>
            <person name="Delcher A.L."/>
            <person name="Salzberg S.L."/>
            <person name="Silva J.C."/>
            <person name="Haas B.J."/>
            <person name="Majoros W.H."/>
            <person name="Farzad M."/>
            <person name="Carlton J.M."/>
            <person name="Smith R.K. Jr."/>
            <person name="Garg J."/>
            <person name="Pearlman R.E."/>
            <person name="Karrer K.M."/>
            <person name="Sun L."/>
            <person name="Manning G."/>
            <person name="Elde N.C."/>
            <person name="Turkewitz A.P."/>
            <person name="Asai D.J."/>
            <person name="Wilkes D.E."/>
            <person name="Wang Y."/>
            <person name="Cai H."/>
            <person name="Collins K."/>
            <person name="Stewart B.A."/>
            <person name="Lee S.R."/>
            <person name="Wilamowska K."/>
            <person name="Weinberg Z."/>
            <person name="Ruzzo W.L."/>
            <person name="Wloga D."/>
            <person name="Gaertig J."/>
            <person name="Frankel J."/>
            <person name="Tsao C.-C."/>
            <person name="Gorovsky M.A."/>
            <person name="Keeling P.J."/>
            <person name="Waller R.F."/>
            <person name="Patron N.J."/>
            <person name="Cherry J.M."/>
            <person name="Stover N.A."/>
            <person name="Krieger C.J."/>
            <person name="del Toro C."/>
            <person name="Ryder H.F."/>
            <person name="Williamson S.C."/>
            <person name="Barbeau R.A."/>
            <person name="Hamilton E.P."/>
            <person name="Orias E."/>
        </authorList>
    </citation>
    <scope>NUCLEOTIDE SEQUENCE [LARGE SCALE GENOMIC DNA]</scope>
    <source>
        <strain evidence="2">SB210</strain>
    </source>
</reference>
<organism evidence="1 2">
    <name type="scientific">Tetrahymena thermophila (strain SB210)</name>
    <dbReference type="NCBI Taxonomy" id="312017"/>
    <lineage>
        <taxon>Eukaryota</taxon>
        <taxon>Sar</taxon>
        <taxon>Alveolata</taxon>
        <taxon>Ciliophora</taxon>
        <taxon>Intramacronucleata</taxon>
        <taxon>Oligohymenophorea</taxon>
        <taxon>Hymenostomatida</taxon>
        <taxon>Tetrahymenina</taxon>
        <taxon>Tetrahymenidae</taxon>
        <taxon>Tetrahymena</taxon>
    </lineage>
</organism>
<proteinExistence type="predicted"/>
<protein>
    <submittedName>
        <fullName evidence="1">Uncharacterized protein</fullName>
    </submittedName>
</protein>
<dbReference type="KEGG" id="tet:TTHERM_000478102"/>
<evidence type="ECO:0000313" key="2">
    <source>
        <dbReference type="Proteomes" id="UP000009168"/>
    </source>
</evidence>
<dbReference type="Proteomes" id="UP000009168">
    <property type="component" value="Unassembled WGS sequence"/>
</dbReference>
<name>W7XJD8_TETTS</name>
<keyword evidence="2" id="KW-1185">Reference proteome</keyword>
<sequence>MKGQGQKRYYRRNVLKIRANHLNIQVYFGELLITIQDQMFRDQMKSQISKSMQINQKIICQKQTIFLNNIQYNIIWSHTQQIFQTIKISLIYNGLLKLLDLNLIEGLCTILKDLVWKNKKRFQKRNYLICIRLILQQQQCIIIYRKLFLKNLQKN</sequence>
<evidence type="ECO:0000313" key="1">
    <source>
        <dbReference type="EMBL" id="EWS74064.1"/>
    </source>
</evidence>
<dbReference type="GeneID" id="24439196"/>
<accession>W7XJD8</accession>
<dbReference type="AlphaFoldDB" id="W7XJD8"/>